<dbReference type="InterPro" id="IPR018094">
    <property type="entry name" value="Thymidylate_kinase"/>
</dbReference>
<dbReference type="STRING" id="134287.A35E_00604"/>
<keyword evidence="7 11" id="KW-0418">Kinase</keyword>
<evidence type="ECO:0000256" key="7">
    <source>
        <dbReference type="ARBA" id="ARBA00022777"/>
    </source>
</evidence>
<keyword evidence="4 11" id="KW-0808">Transferase</keyword>
<name>J7GWP4_9ENTR</name>
<dbReference type="PANTHER" id="PTHR10344:SF4">
    <property type="entry name" value="UMP-CMP KINASE 2, MITOCHONDRIAL"/>
    <property type="match status" value="1"/>
</dbReference>
<dbReference type="Proteomes" id="UP000003937">
    <property type="component" value="Chromosome"/>
</dbReference>
<reference evidence="13 14" key="1">
    <citation type="journal article" date="2012" name="Mol. Biol. Evol.">
        <title>Genome reduction and co-evolution between the primary and secondary bacterial symbionts of psyllids.</title>
        <authorList>
            <person name="Sloan D.B."/>
            <person name="Moran N.A."/>
        </authorList>
    </citation>
    <scope>NUCLEOTIDE SEQUENCE [LARGE SCALE GENOMIC DNA]</scope>
    <source>
        <strain evidence="13">Hcub_S</strain>
    </source>
</reference>
<dbReference type="Gene3D" id="3.40.50.300">
    <property type="entry name" value="P-loop containing nucleotide triphosphate hydrolases"/>
    <property type="match status" value="1"/>
</dbReference>
<dbReference type="PROSITE" id="PS01331">
    <property type="entry name" value="THYMIDYLATE_KINASE"/>
    <property type="match status" value="1"/>
</dbReference>
<accession>J7GWP4</accession>
<comment type="function">
    <text evidence="11">Phosphorylation of dTMP to form dTDP in both de novo and salvage pathways of dTTP synthesis.</text>
</comment>
<feature type="domain" description="Thymidylate kinase-like" evidence="12">
    <location>
        <begin position="8"/>
        <end position="198"/>
    </location>
</feature>
<keyword evidence="8 11" id="KW-0067">ATP-binding</keyword>
<evidence type="ECO:0000313" key="14">
    <source>
        <dbReference type="Proteomes" id="UP000003937"/>
    </source>
</evidence>
<dbReference type="AlphaFoldDB" id="J7GWP4"/>
<evidence type="ECO:0000256" key="8">
    <source>
        <dbReference type="ARBA" id="ARBA00022840"/>
    </source>
</evidence>
<gene>
    <name evidence="11" type="primary">tmk</name>
    <name evidence="13" type="ORF">A35E_00604</name>
</gene>
<dbReference type="CDD" id="cd01672">
    <property type="entry name" value="TMPK"/>
    <property type="match status" value="1"/>
</dbReference>
<evidence type="ECO:0000256" key="1">
    <source>
        <dbReference type="ARBA" id="ARBA00009776"/>
    </source>
</evidence>
<dbReference type="HAMAP" id="MF_00165">
    <property type="entry name" value="Thymidylate_kinase"/>
    <property type="match status" value="1"/>
</dbReference>
<dbReference type="EMBL" id="CP003547">
    <property type="protein sequence ID" value="AFP85886.1"/>
    <property type="molecule type" value="Genomic_DNA"/>
</dbReference>
<comment type="function">
    <text evidence="10">Catalyzes the reversible phosphorylation of deoxythymidine monophosphate (dTMP) to deoxythymidine diphosphate (dTDP), using ATP as its preferred phosphoryl donor. Situated at the junction of both de novo and salvage pathways of deoxythymidine triphosphate (dTTP) synthesis, is essential for DNA synthesis and cellular growth.</text>
</comment>
<protein>
    <recommendedName>
        <fullName evidence="3 11">Thymidylate kinase</fullName>
        <ecNumber evidence="2 11">2.7.4.9</ecNumber>
    </recommendedName>
    <alternativeName>
        <fullName evidence="11">dTMP kinase</fullName>
    </alternativeName>
</protein>
<dbReference type="SUPFAM" id="SSF52540">
    <property type="entry name" value="P-loop containing nucleoside triphosphate hydrolases"/>
    <property type="match status" value="1"/>
</dbReference>
<sequence>MNGKFIAIEGLEGAGKTNAIKQVGKILQEQGVHKIVFTREPGGTPLAEALRTLVKYGIDDEVITHEAELLMLYAARVQVLENVIKPAVTQGAWVVTDRYDLSSQAYQGGGRGIDSGLLNTLRDTILGNFYPDLTLYMDVAPSIGLKRVRSRTSGELDRIEVEPLAFFERIRSRYQILAEKDDRIITLDASQELSEVTSALRVQLIKWLKNKGY</sequence>
<evidence type="ECO:0000259" key="12">
    <source>
        <dbReference type="Pfam" id="PF02223"/>
    </source>
</evidence>
<evidence type="ECO:0000256" key="5">
    <source>
        <dbReference type="ARBA" id="ARBA00022727"/>
    </source>
</evidence>
<dbReference type="GO" id="GO:0005829">
    <property type="term" value="C:cytosol"/>
    <property type="evidence" value="ECO:0007669"/>
    <property type="project" value="TreeGrafter"/>
</dbReference>
<feature type="binding site" evidence="11">
    <location>
        <begin position="10"/>
        <end position="17"/>
    </location>
    <ligand>
        <name>ATP</name>
        <dbReference type="ChEBI" id="CHEBI:30616"/>
    </ligand>
</feature>
<proteinExistence type="inferred from homology"/>
<dbReference type="Pfam" id="PF02223">
    <property type="entry name" value="Thymidylate_kin"/>
    <property type="match status" value="1"/>
</dbReference>
<evidence type="ECO:0000256" key="2">
    <source>
        <dbReference type="ARBA" id="ARBA00012980"/>
    </source>
</evidence>
<dbReference type="KEGG" id="sehc:A35E_00604"/>
<keyword evidence="5 11" id="KW-0545">Nucleotide biosynthesis</keyword>
<dbReference type="PATRIC" id="fig|134287.3.peg.573"/>
<comment type="catalytic activity">
    <reaction evidence="9 11">
        <text>dTMP + ATP = dTDP + ADP</text>
        <dbReference type="Rhea" id="RHEA:13517"/>
        <dbReference type="ChEBI" id="CHEBI:30616"/>
        <dbReference type="ChEBI" id="CHEBI:58369"/>
        <dbReference type="ChEBI" id="CHEBI:63528"/>
        <dbReference type="ChEBI" id="CHEBI:456216"/>
        <dbReference type="EC" id="2.7.4.9"/>
    </reaction>
</comment>
<keyword evidence="14" id="KW-1185">Reference proteome</keyword>
<dbReference type="RefSeq" id="WP_014889183.1">
    <property type="nucleotide sequence ID" value="NC_018420.1"/>
</dbReference>
<dbReference type="GO" id="GO:0006233">
    <property type="term" value="P:dTDP biosynthetic process"/>
    <property type="evidence" value="ECO:0007669"/>
    <property type="project" value="InterPro"/>
</dbReference>
<evidence type="ECO:0000256" key="10">
    <source>
        <dbReference type="ARBA" id="ARBA00056053"/>
    </source>
</evidence>
<dbReference type="EC" id="2.7.4.9" evidence="2 11"/>
<evidence type="ECO:0000256" key="4">
    <source>
        <dbReference type="ARBA" id="ARBA00022679"/>
    </source>
</evidence>
<organism evidence="13 14">
    <name type="scientific">secondary endosymbiont of Heteropsylla cubana</name>
    <dbReference type="NCBI Taxonomy" id="134287"/>
    <lineage>
        <taxon>Bacteria</taxon>
        <taxon>Pseudomonadati</taxon>
        <taxon>Pseudomonadota</taxon>
        <taxon>Gammaproteobacteria</taxon>
        <taxon>Enterobacterales</taxon>
        <taxon>Enterobacteriaceae</taxon>
        <taxon>aphid secondary symbionts</taxon>
    </lineage>
</organism>
<evidence type="ECO:0000256" key="3">
    <source>
        <dbReference type="ARBA" id="ARBA00017144"/>
    </source>
</evidence>
<dbReference type="OrthoDB" id="9774907at2"/>
<evidence type="ECO:0000256" key="11">
    <source>
        <dbReference type="HAMAP-Rule" id="MF_00165"/>
    </source>
</evidence>
<dbReference type="HOGENOM" id="CLU_049131_0_1_6"/>
<dbReference type="InterPro" id="IPR039430">
    <property type="entry name" value="Thymidylate_kin-like_dom"/>
</dbReference>
<keyword evidence="6 11" id="KW-0547">Nucleotide-binding</keyword>
<evidence type="ECO:0000313" key="13">
    <source>
        <dbReference type="EMBL" id="AFP85886.1"/>
    </source>
</evidence>
<dbReference type="GO" id="GO:0006227">
    <property type="term" value="P:dUDP biosynthetic process"/>
    <property type="evidence" value="ECO:0007669"/>
    <property type="project" value="TreeGrafter"/>
</dbReference>
<comment type="similarity">
    <text evidence="1 11">Belongs to the thymidylate kinase family.</text>
</comment>
<dbReference type="GO" id="GO:0006235">
    <property type="term" value="P:dTTP biosynthetic process"/>
    <property type="evidence" value="ECO:0007669"/>
    <property type="project" value="UniProtKB-UniRule"/>
</dbReference>
<dbReference type="GO" id="GO:0005524">
    <property type="term" value="F:ATP binding"/>
    <property type="evidence" value="ECO:0007669"/>
    <property type="project" value="UniProtKB-UniRule"/>
</dbReference>
<dbReference type="FunFam" id="3.40.50.300:FF:000321">
    <property type="entry name" value="Thymidylate kinase"/>
    <property type="match status" value="1"/>
</dbReference>
<evidence type="ECO:0000256" key="9">
    <source>
        <dbReference type="ARBA" id="ARBA00048743"/>
    </source>
</evidence>
<dbReference type="InterPro" id="IPR027417">
    <property type="entry name" value="P-loop_NTPase"/>
</dbReference>
<dbReference type="PANTHER" id="PTHR10344">
    <property type="entry name" value="THYMIDYLATE KINASE"/>
    <property type="match status" value="1"/>
</dbReference>
<dbReference type="NCBIfam" id="TIGR00041">
    <property type="entry name" value="DTMP_kinase"/>
    <property type="match status" value="1"/>
</dbReference>
<evidence type="ECO:0000256" key="6">
    <source>
        <dbReference type="ARBA" id="ARBA00022741"/>
    </source>
</evidence>
<dbReference type="InterPro" id="IPR018095">
    <property type="entry name" value="Thymidylate_kin_CS"/>
</dbReference>
<dbReference type="GO" id="GO:0004798">
    <property type="term" value="F:dTMP kinase activity"/>
    <property type="evidence" value="ECO:0007669"/>
    <property type="project" value="UniProtKB-UniRule"/>
</dbReference>